<dbReference type="EMBL" id="CP101185">
    <property type="protein sequence ID" value="UYV96842.1"/>
    <property type="molecule type" value="Genomic_DNA"/>
</dbReference>
<dbReference type="AlphaFoldDB" id="A0AAX3EGU7"/>
<sequence length="46" mass="5069">MTQEVWHADDCGGTCDGCGHIAEDGFWYAGPAPEHLKEWQAEYAEG</sequence>
<evidence type="ECO:0000313" key="2">
    <source>
        <dbReference type="Proteomes" id="UP001163293"/>
    </source>
</evidence>
<organism evidence="1 2">
    <name type="scientific">Paenarthrobacter ureafaciens</name>
    <dbReference type="NCBI Taxonomy" id="37931"/>
    <lineage>
        <taxon>Bacteria</taxon>
        <taxon>Bacillati</taxon>
        <taxon>Actinomycetota</taxon>
        <taxon>Actinomycetes</taxon>
        <taxon>Micrococcales</taxon>
        <taxon>Micrococcaceae</taxon>
        <taxon>Paenarthrobacter</taxon>
    </lineage>
</organism>
<keyword evidence="2" id="KW-1185">Reference proteome</keyword>
<name>A0AAX3EGU7_PAEUR</name>
<protein>
    <submittedName>
        <fullName evidence="1">Uncharacterized protein</fullName>
    </submittedName>
</protein>
<gene>
    <name evidence="1" type="ORF">NL394_17590</name>
</gene>
<reference evidence="1" key="1">
    <citation type="submission" date="2022-07" db="EMBL/GenBank/DDBJ databases">
        <authorList>
            <person name="Wu T."/>
        </authorList>
    </citation>
    <scope>NUCLEOTIDE SEQUENCE</scope>
    <source>
        <strain evidence="1">SD-1</strain>
    </source>
</reference>
<accession>A0AAX3EGU7</accession>
<dbReference type="Proteomes" id="UP001163293">
    <property type="component" value="Chromosome"/>
</dbReference>
<proteinExistence type="predicted"/>
<evidence type="ECO:0000313" key="1">
    <source>
        <dbReference type="EMBL" id="UYV96842.1"/>
    </source>
</evidence>
<dbReference type="RefSeq" id="WP_264398698.1">
    <property type="nucleotide sequence ID" value="NZ_CP101180.1"/>
</dbReference>